<feature type="region of interest" description="Disordered" evidence="2">
    <location>
        <begin position="665"/>
        <end position="737"/>
    </location>
</feature>
<feature type="region of interest" description="Disordered" evidence="2">
    <location>
        <begin position="811"/>
        <end position="867"/>
    </location>
</feature>
<dbReference type="STRING" id="946362.F2U9K9"/>
<dbReference type="PANTHER" id="PTHR18947:SF28">
    <property type="entry name" value="GIRDIN, ISOFORM A"/>
    <property type="match status" value="1"/>
</dbReference>
<feature type="coiled-coil region" evidence="1">
    <location>
        <begin position="317"/>
        <end position="589"/>
    </location>
</feature>
<evidence type="ECO:0000256" key="1">
    <source>
        <dbReference type="SAM" id="Coils"/>
    </source>
</evidence>
<dbReference type="RefSeq" id="XP_004994067.1">
    <property type="nucleotide sequence ID" value="XM_004994010.1"/>
</dbReference>
<evidence type="ECO:0000313" key="4">
    <source>
        <dbReference type="Proteomes" id="UP000007799"/>
    </source>
</evidence>
<feature type="compositionally biased region" description="Low complexity" evidence="2">
    <location>
        <begin position="599"/>
        <end position="609"/>
    </location>
</feature>
<feature type="compositionally biased region" description="Polar residues" evidence="2">
    <location>
        <begin position="816"/>
        <end position="827"/>
    </location>
</feature>
<dbReference type="GO" id="GO:0030705">
    <property type="term" value="P:cytoskeleton-dependent intracellular transport"/>
    <property type="evidence" value="ECO:0007669"/>
    <property type="project" value="TreeGrafter"/>
</dbReference>
<dbReference type="AlphaFoldDB" id="F2U9K9"/>
<dbReference type="EMBL" id="GL832965">
    <property type="protein sequence ID" value="EGD73036.1"/>
    <property type="molecule type" value="Genomic_DNA"/>
</dbReference>
<evidence type="ECO:0000256" key="2">
    <source>
        <dbReference type="SAM" id="MobiDB-lite"/>
    </source>
</evidence>
<organism evidence="4">
    <name type="scientific">Salpingoeca rosetta (strain ATCC 50818 / BSB-021)</name>
    <dbReference type="NCBI Taxonomy" id="946362"/>
    <lineage>
        <taxon>Eukaryota</taxon>
        <taxon>Choanoflagellata</taxon>
        <taxon>Craspedida</taxon>
        <taxon>Salpingoecidae</taxon>
        <taxon>Salpingoeca</taxon>
    </lineage>
</organism>
<reference evidence="3" key="1">
    <citation type="submission" date="2009-08" db="EMBL/GenBank/DDBJ databases">
        <title>Annotation of Salpingoeca rosetta.</title>
        <authorList>
            <consortium name="The Broad Institute Genome Sequencing Platform"/>
            <person name="Russ C."/>
            <person name="Cuomo C."/>
            <person name="Burger G."/>
            <person name="Gray M.W."/>
            <person name="Holland P.W.H."/>
            <person name="King N."/>
            <person name="Lang F.B.F."/>
            <person name="Roger A.J."/>
            <person name="Ruiz-Trillo I."/>
            <person name="Young S.K."/>
            <person name="Zeng Q."/>
            <person name="Gargeya S."/>
            <person name="Alvarado L."/>
            <person name="Berlin A."/>
            <person name="Chapman S.B."/>
            <person name="Chen Z."/>
            <person name="Freedman E."/>
            <person name="Gellesch M."/>
            <person name="Goldberg J."/>
            <person name="Griggs A."/>
            <person name="Gujja S."/>
            <person name="Heilman E."/>
            <person name="Heiman D."/>
            <person name="Howarth C."/>
            <person name="Mehta T."/>
            <person name="Neiman D."/>
            <person name="Pearson M."/>
            <person name="Roberts A."/>
            <person name="Saif S."/>
            <person name="Shea T."/>
            <person name="Shenoy N."/>
            <person name="Sisk P."/>
            <person name="Stolte C."/>
            <person name="Sykes S."/>
            <person name="White J."/>
            <person name="Yandava C."/>
            <person name="Haas B."/>
            <person name="Nusbaum C."/>
            <person name="Birren B."/>
        </authorList>
    </citation>
    <scope>NUCLEOTIDE SEQUENCE [LARGE SCALE GENOMIC DNA]</scope>
    <source>
        <strain evidence="3">ATCC 50818</strain>
    </source>
</reference>
<feature type="region of interest" description="Disordered" evidence="2">
    <location>
        <begin position="589"/>
        <end position="609"/>
    </location>
</feature>
<keyword evidence="4" id="KW-1185">Reference proteome</keyword>
<dbReference type="GO" id="GO:0031122">
    <property type="term" value="P:cytoplasmic microtubule organization"/>
    <property type="evidence" value="ECO:0007669"/>
    <property type="project" value="TreeGrafter"/>
</dbReference>
<dbReference type="Proteomes" id="UP000007799">
    <property type="component" value="Unassembled WGS sequence"/>
</dbReference>
<feature type="region of interest" description="Disordered" evidence="2">
    <location>
        <begin position="34"/>
        <end position="145"/>
    </location>
</feature>
<feature type="coiled-coil region" evidence="1">
    <location>
        <begin position="147"/>
        <end position="241"/>
    </location>
</feature>
<keyword evidence="1" id="KW-0175">Coiled coil</keyword>
<accession>F2U9K9</accession>
<dbReference type="GO" id="GO:0005815">
    <property type="term" value="C:microtubule organizing center"/>
    <property type="evidence" value="ECO:0007669"/>
    <property type="project" value="TreeGrafter"/>
</dbReference>
<evidence type="ECO:0000313" key="3">
    <source>
        <dbReference type="EMBL" id="EGD73036.1"/>
    </source>
</evidence>
<feature type="compositionally biased region" description="Polar residues" evidence="2">
    <location>
        <begin position="128"/>
        <end position="137"/>
    </location>
</feature>
<dbReference type="GO" id="GO:0051959">
    <property type="term" value="F:dynein light intermediate chain binding"/>
    <property type="evidence" value="ECO:0007669"/>
    <property type="project" value="TreeGrafter"/>
</dbReference>
<sequence length="867" mass="97475">MCLSESVVVDARSAFIDFSLPYTDPVSGIAGIAGRKRSSNSVGSTVSIHSERSGPSPTLIRRLQGSGAGAGGGGMDLNNSVDVQSTTTSTPASRQQQQQQRRQLLEQEQQQRRQKPVLPFSPSPQPSPENMSRTRPVSPSASSLSLLEHVRMDKESLQARYDDLQAQAQAMSLELTARQQDKEDYQRVLRTLKAQLASARQETVSVETRLRSDNQTLRQRNLQLEADNTRLDVELDKLRTQLIKVHDSEDLLPELQVQRWGDKDEGGERVGVTRQAKAALQEQLKATKASYSDSIRRIGQERDDAIKELRSQMAHMRAEHNTQLNAAINENEKLRRVLDERESTLQQKLRDANDEISSLQMDLAALRERRKQEQDQFDELRRRDKETWRQREQDLRTGHERAMQTLREEFERDISGLKQRIMTNTSDDQSRVAELEGDVKRLQSELQQQQHVVNARNATLASLQEELTATKKEMESIQASSTEARAELRAARERIASADAENRTLMAARDDWERRAREVDRNASAHVDKLDAELHHAHQQIQVLQGQRDSALRSRDEYADVLHQRVEEVRRLQQQVSTLRQEYQALAASQRGGSGGGDSAAATATALAEAQRQAQQREAVLQQQATAADARAQQWRERASAAEERVSQLTSSATRLQQQVQTLQAQVARLSSSPATSSRGSPAHMDSVPREEYESALQRVHELEKELRVTRQQRNETPAAMKKERSGTSSAKQSEEIEELKNRVEYLQSANQALKEAIGIDDADEASLKAKMLERSGSPARDGDGRRLREENVRLTAECEEWKRKFASLRARQMAPSGTASLSGSFDAQQSQHQQQRPPSASSSVQGTPLRRMGSLRRAKANCSTFG</sequence>
<dbReference type="InParanoid" id="F2U9K9"/>
<dbReference type="KEGG" id="sre:PTSG_04747"/>
<feature type="compositionally biased region" description="Polar residues" evidence="2">
    <location>
        <begin position="77"/>
        <end position="93"/>
    </location>
</feature>
<feature type="compositionally biased region" description="Low complexity" evidence="2">
    <location>
        <begin position="665"/>
        <end position="683"/>
    </location>
</feature>
<dbReference type="PANTHER" id="PTHR18947">
    <property type="entry name" value="HOOK PROTEINS"/>
    <property type="match status" value="1"/>
</dbReference>
<dbReference type="OMA" id="WTSSEKQ"/>
<dbReference type="GeneID" id="16074645"/>
<feature type="compositionally biased region" description="Basic and acidic residues" evidence="2">
    <location>
        <begin position="687"/>
        <end position="709"/>
    </location>
</feature>
<dbReference type="GO" id="GO:0008017">
    <property type="term" value="F:microtubule binding"/>
    <property type="evidence" value="ECO:0007669"/>
    <property type="project" value="TreeGrafter"/>
</dbReference>
<proteinExistence type="predicted"/>
<dbReference type="Gene3D" id="1.20.5.1700">
    <property type="match status" value="1"/>
</dbReference>
<protein>
    <submittedName>
        <fullName evidence="3">Uncharacterized protein</fullName>
    </submittedName>
</protein>
<gene>
    <name evidence="3" type="ORF">PTSG_04747</name>
</gene>
<dbReference type="GO" id="GO:0005737">
    <property type="term" value="C:cytoplasm"/>
    <property type="evidence" value="ECO:0007669"/>
    <property type="project" value="TreeGrafter"/>
</dbReference>
<feature type="compositionally biased region" description="Low complexity" evidence="2">
    <location>
        <begin position="828"/>
        <end position="846"/>
    </location>
</feature>
<name>F2U9K9_SALR5</name>
<feature type="compositionally biased region" description="Gly residues" evidence="2">
    <location>
        <begin position="66"/>
        <end position="75"/>
    </location>
</feature>
<feature type="compositionally biased region" description="Polar residues" evidence="2">
    <location>
        <begin position="39"/>
        <end position="56"/>
    </location>
</feature>